<dbReference type="GO" id="GO:0009247">
    <property type="term" value="P:glycolipid biosynthetic process"/>
    <property type="evidence" value="ECO:0007669"/>
    <property type="project" value="UniProtKB-ARBA"/>
</dbReference>
<sequence>MTSRAGSFVLYASLRSFLGIGGRLPLTLSRPIGQALGRTAAALLPRSRKRIRSHLEIAFPDLDQSQRDAIERGCARHFGLMLAEVAWLWHARPHDLENLCVLEGAENFFGALEGGRGVIFTTGHCGTWELLSARLPIAGVPLTTAARRLDDPRLDRLVTSMRSRFGTEIILRGPAAGKQMVRALAGNRVAALLIDQDIRGIPGVFVPFFGQPTWTPSGGAMLAIRRGCPVVPGFIHRRADGSHKAEIHPPLPIPVGGSLEDRVEELTAAATAVIERQIRTHPEQWVWMHRRWRTRPESVISDQ</sequence>
<reference evidence="7 8" key="1">
    <citation type="submission" date="2020-08" db="EMBL/GenBank/DDBJ databases">
        <title>Acidobacteriota in marine sediments use diverse sulfur dissimilation pathways.</title>
        <authorList>
            <person name="Wasmund K."/>
        </authorList>
    </citation>
    <scope>NUCLEOTIDE SEQUENCE [LARGE SCALE GENOMIC DNA]</scope>
    <source>
        <strain evidence="7">MAG AM3-A</strain>
    </source>
</reference>
<evidence type="ECO:0000256" key="3">
    <source>
        <dbReference type="ARBA" id="ARBA00022519"/>
    </source>
</evidence>
<comment type="caution">
    <text evidence="7">The sequence shown here is derived from an EMBL/GenBank/DDBJ whole genome shotgun (WGS) entry which is preliminary data.</text>
</comment>
<dbReference type="GO" id="GO:0005886">
    <property type="term" value="C:plasma membrane"/>
    <property type="evidence" value="ECO:0007669"/>
    <property type="project" value="UniProtKB-SubCell"/>
</dbReference>
<comment type="subcellular location">
    <subcellularLocation>
        <location evidence="1">Cell inner membrane</location>
    </subcellularLocation>
</comment>
<dbReference type="PIRSF" id="PIRSF026649">
    <property type="entry name" value="MsbB"/>
    <property type="match status" value="1"/>
</dbReference>
<dbReference type="Proteomes" id="UP000598633">
    <property type="component" value="Unassembled WGS sequence"/>
</dbReference>
<organism evidence="7 8">
    <name type="scientific">Candidatus Sulfomarinibacter kjeldsenii</name>
    <dbReference type="NCBI Taxonomy" id="2885994"/>
    <lineage>
        <taxon>Bacteria</taxon>
        <taxon>Pseudomonadati</taxon>
        <taxon>Acidobacteriota</taxon>
        <taxon>Thermoanaerobaculia</taxon>
        <taxon>Thermoanaerobaculales</taxon>
        <taxon>Candidatus Sulfomarinibacteraceae</taxon>
        <taxon>Candidatus Sulfomarinibacter</taxon>
    </lineage>
</organism>
<accession>A0A8J6Y0I7</accession>
<keyword evidence="6 7" id="KW-0012">Acyltransferase</keyword>
<evidence type="ECO:0000313" key="8">
    <source>
        <dbReference type="Proteomes" id="UP000598633"/>
    </source>
</evidence>
<gene>
    <name evidence="7" type="ORF">IFJ97_04015</name>
</gene>
<keyword evidence="5" id="KW-0472">Membrane</keyword>
<keyword evidence="2" id="KW-1003">Cell membrane</keyword>
<keyword evidence="3" id="KW-0997">Cell inner membrane</keyword>
<evidence type="ECO:0000256" key="2">
    <source>
        <dbReference type="ARBA" id="ARBA00022475"/>
    </source>
</evidence>
<evidence type="ECO:0000256" key="4">
    <source>
        <dbReference type="ARBA" id="ARBA00022679"/>
    </source>
</evidence>
<evidence type="ECO:0000256" key="5">
    <source>
        <dbReference type="ARBA" id="ARBA00023136"/>
    </source>
</evidence>
<keyword evidence="4" id="KW-0808">Transferase</keyword>
<dbReference type="InterPro" id="IPR004960">
    <property type="entry name" value="LipA_acyltrans"/>
</dbReference>
<proteinExistence type="predicted"/>
<evidence type="ECO:0000256" key="1">
    <source>
        <dbReference type="ARBA" id="ARBA00004533"/>
    </source>
</evidence>
<dbReference type="Pfam" id="PF03279">
    <property type="entry name" value="Lip_A_acyltrans"/>
    <property type="match status" value="1"/>
</dbReference>
<dbReference type="EMBL" id="JACXWA010000064">
    <property type="protein sequence ID" value="MBD3870506.1"/>
    <property type="molecule type" value="Genomic_DNA"/>
</dbReference>
<dbReference type="PANTHER" id="PTHR30606">
    <property type="entry name" value="LIPID A BIOSYNTHESIS LAUROYL ACYLTRANSFERASE"/>
    <property type="match status" value="1"/>
</dbReference>
<dbReference type="GO" id="GO:0016746">
    <property type="term" value="F:acyltransferase activity"/>
    <property type="evidence" value="ECO:0007669"/>
    <property type="project" value="UniProtKB-KW"/>
</dbReference>
<evidence type="ECO:0000313" key="7">
    <source>
        <dbReference type="EMBL" id="MBD3870506.1"/>
    </source>
</evidence>
<evidence type="ECO:0000256" key="6">
    <source>
        <dbReference type="ARBA" id="ARBA00023315"/>
    </source>
</evidence>
<dbReference type="CDD" id="cd07984">
    <property type="entry name" value="LPLAT_LABLAT-like"/>
    <property type="match status" value="1"/>
</dbReference>
<dbReference type="PANTHER" id="PTHR30606:SF10">
    <property type="entry name" value="PHOSPHATIDYLINOSITOL MANNOSIDE ACYLTRANSFERASE"/>
    <property type="match status" value="1"/>
</dbReference>
<protein>
    <submittedName>
        <fullName evidence="7">Lysophospholipid acyltransferase family protein</fullName>
    </submittedName>
</protein>
<name>A0A8J6Y0I7_9BACT</name>
<dbReference type="AlphaFoldDB" id="A0A8J6Y0I7"/>